<protein>
    <submittedName>
        <fullName evidence="6">Amidohydrolase family protein</fullName>
    </submittedName>
</protein>
<dbReference type="GO" id="GO:0008892">
    <property type="term" value="F:guanine deaminase activity"/>
    <property type="evidence" value="ECO:0007669"/>
    <property type="project" value="TreeGrafter"/>
</dbReference>
<dbReference type="SUPFAM" id="SSF51556">
    <property type="entry name" value="Metallo-dependent hydrolases"/>
    <property type="match status" value="1"/>
</dbReference>
<dbReference type="GO" id="GO:0046098">
    <property type="term" value="P:guanine metabolic process"/>
    <property type="evidence" value="ECO:0007669"/>
    <property type="project" value="TreeGrafter"/>
</dbReference>
<keyword evidence="3 6" id="KW-0378">Hydrolase</keyword>
<keyword evidence="2" id="KW-0479">Metal-binding</keyword>
<keyword evidence="4" id="KW-0862">Zinc</keyword>
<evidence type="ECO:0000313" key="6">
    <source>
        <dbReference type="EMBL" id="MST57934.1"/>
    </source>
</evidence>
<evidence type="ECO:0000256" key="2">
    <source>
        <dbReference type="ARBA" id="ARBA00022723"/>
    </source>
</evidence>
<dbReference type="PANTHER" id="PTHR11271:SF6">
    <property type="entry name" value="GUANINE DEAMINASE"/>
    <property type="match status" value="1"/>
</dbReference>
<comment type="cofactor">
    <cofactor evidence="1">
        <name>Zn(2+)</name>
        <dbReference type="ChEBI" id="CHEBI:29105"/>
    </cofactor>
</comment>
<dbReference type="Gene3D" id="3.20.20.140">
    <property type="entry name" value="Metal-dependent hydrolases"/>
    <property type="match status" value="1"/>
</dbReference>
<dbReference type="Gene3D" id="2.30.40.10">
    <property type="entry name" value="Urease, subunit C, domain 1"/>
    <property type="match status" value="1"/>
</dbReference>
<dbReference type="AlphaFoldDB" id="A0A6L5YHV2"/>
<dbReference type="GO" id="GO:0005829">
    <property type="term" value="C:cytosol"/>
    <property type="evidence" value="ECO:0007669"/>
    <property type="project" value="TreeGrafter"/>
</dbReference>
<dbReference type="EMBL" id="VUMU01000006">
    <property type="protein sequence ID" value="MST57934.1"/>
    <property type="molecule type" value="Genomic_DNA"/>
</dbReference>
<dbReference type="RefSeq" id="WP_154496060.1">
    <property type="nucleotide sequence ID" value="NZ_VUMU01000006.1"/>
</dbReference>
<comment type="caution">
    <text evidence="6">The sequence shown here is derived from an EMBL/GenBank/DDBJ whole genome shotgun (WGS) entry which is preliminary data.</text>
</comment>
<dbReference type="InterPro" id="IPR006680">
    <property type="entry name" value="Amidohydro-rel"/>
</dbReference>
<reference evidence="6 7" key="1">
    <citation type="submission" date="2019-08" db="EMBL/GenBank/DDBJ databases">
        <title>In-depth cultivation of the pig gut microbiome towards novel bacterial diversity and tailored functional studies.</title>
        <authorList>
            <person name="Wylensek D."/>
            <person name="Hitch T.C.A."/>
            <person name="Clavel T."/>
        </authorList>
    </citation>
    <scope>NUCLEOTIDE SEQUENCE [LARGE SCALE GENOMIC DNA]</scope>
    <source>
        <strain evidence="6 7">WCA3-601-WT-6H</strain>
    </source>
</reference>
<name>A0A6L5YHV2_9FIRM</name>
<dbReference type="SUPFAM" id="SSF51338">
    <property type="entry name" value="Composite domain of metallo-dependent hydrolases"/>
    <property type="match status" value="2"/>
</dbReference>
<proteinExistence type="predicted"/>
<dbReference type="InterPro" id="IPR032466">
    <property type="entry name" value="Metal_Hydrolase"/>
</dbReference>
<evidence type="ECO:0000256" key="3">
    <source>
        <dbReference type="ARBA" id="ARBA00022801"/>
    </source>
</evidence>
<feature type="domain" description="Amidohydrolase-related" evidence="5">
    <location>
        <begin position="56"/>
        <end position="419"/>
    </location>
</feature>
<keyword evidence="7" id="KW-1185">Reference proteome</keyword>
<dbReference type="Proteomes" id="UP000476055">
    <property type="component" value="Unassembled WGS sequence"/>
</dbReference>
<dbReference type="Pfam" id="PF01979">
    <property type="entry name" value="Amidohydro_1"/>
    <property type="match status" value="1"/>
</dbReference>
<dbReference type="PANTHER" id="PTHR11271">
    <property type="entry name" value="GUANINE DEAMINASE"/>
    <property type="match status" value="1"/>
</dbReference>
<organism evidence="6 7">
    <name type="scientific">Waltera intestinalis</name>
    <dbReference type="NCBI Taxonomy" id="2606635"/>
    <lineage>
        <taxon>Bacteria</taxon>
        <taxon>Bacillati</taxon>
        <taxon>Bacillota</taxon>
        <taxon>Clostridia</taxon>
        <taxon>Lachnospirales</taxon>
        <taxon>Lachnospiraceae</taxon>
        <taxon>Waltera</taxon>
    </lineage>
</organism>
<evidence type="ECO:0000259" key="5">
    <source>
        <dbReference type="Pfam" id="PF01979"/>
    </source>
</evidence>
<evidence type="ECO:0000313" key="7">
    <source>
        <dbReference type="Proteomes" id="UP000476055"/>
    </source>
</evidence>
<dbReference type="GO" id="GO:0008270">
    <property type="term" value="F:zinc ion binding"/>
    <property type="evidence" value="ECO:0007669"/>
    <property type="project" value="TreeGrafter"/>
</dbReference>
<accession>A0A6L5YHV2</accession>
<gene>
    <name evidence="6" type="ORF">FYJ59_06700</name>
</gene>
<dbReference type="InterPro" id="IPR051607">
    <property type="entry name" value="Metallo-dep_hydrolases"/>
</dbReference>
<sequence length="424" mass="48258">MELYRGNIIHTPERGRFEALEHGYLAVENGVIRGTYKELPTAYSGYPVTDYGEKLIIPGFHDMHVHAPQWCNAGMGFSMELLPWLNAYAFPAEAHFADPKFAEEEYRRFVNELIRQGTTSAVIFGSRHKEATRILIELLRKSGIRACVGKVNMDRNSIPELQETTGDSLRETEELVQWMQETRPGTDDRVQYMLTPRYVPCTTSELMEGLGRLAQEYDLPVQSHLDENLSEVAWVRELHPERKSFADVYDYYGLLRPGKTVMAHCIHMTEEEVALLQKKRITVAHCAMSNADLASGIMPLRKYLEKGLDVAIASDMGGSHSVNMREHIVDTIKCSKLYWFYHKEAAPVTFAESFSMATLTGENFFGKTGCFREGYAFDVLIINDESIQTGIEHDPLERLERFVYLGDSSCIEKRFVAGRECNPV</sequence>
<dbReference type="InterPro" id="IPR011059">
    <property type="entry name" value="Metal-dep_hydrolase_composite"/>
</dbReference>
<evidence type="ECO:0000256" key="4">
    <source>
        <dbReference type="ARBA" id="ARBA00022833"/>
    </source>
</evidence>
<evidence type="ECO:0000256" key="1">
    <source>
        <dbReference type="ARBA" id="ARBA00001947"/>
    </source>
</evidence>